<dbReference type="Proteomes" id="UP000587415">
    <property type="component" value="Unassembled WGS sequence"/>
</dbReference>
<dbReference type="AlphaFoldDB" id="A0A7X5YIC4"/>
<sequence length="137" mass="14452">MLNLIAALLVALAGQDAAPAAPTPAPSLDLVPLGRPVDPRVAAAAVGVFNQVYPHWHLRCDDPGFVRERIQFDVTLDSGGRIVAGPTVLKPRDDPAWRAAADSARFALISAAPFEVPDGFPGGRYRPTFLAERACAG</sequence>
<keyword evidence="1" id="KW-0732">Signal</keyword>
<evidence type="ECO:0008006" key="4">
    <source>
        <dbReference type="Google" id="ProtNLM"/>
    </source>
</evidence>
<evidence type="ECO:0000256" key="1">
    <source>
        <dbReference type="SAM" id="SignalP"/>
    </source>
</evidence>
<dbReference type="EMBL" id="JAATJM010000001">
    <property type="protein sequence ID" value="NJC40199.1"/>
    <property type="molecule type" value="Genomic_DNA"/>
</dbReference>
<accession>A0A7X5YIC4</accession>
<feature type="chain" id="PRO_5031038074" description="TonB C-terminal domain-containing protein" evidence="1">
    <location>
        <begin position="21"/>
        <end position="137"/>
    </location>
</feature>
<evidence type="ECO:0000313" key="3">
    <source>
        <dbReference type="Proteomes" id="UP000587415"/>
    </source>
</evidence>
<keyword evidence="3" id="KW-1185">Reference proteome</keyword>
<reference evidence="2 3" key="1">
    <citation type="submission" date="2020-03" db="EMBL/GenBank/DDBJ databases">
        <title>Genomic Encyclopedia of Type Strains, Phase IV (KMG-IV): sequencing the most valuable type-strain genomes for metagenomic binning, comparative biology and taxonomic classification.</title>
        <authorList>
            <person name="Goeker M."/>
        </authorList>
    </citation>
    <scope>NUCLEOTIDE SEQUENCE [LARGE SCALE GENOMIC DNA]</scope>
    <source>
        <strain evidence="2 3">DSM 4736</strain>
    </source>
</reference>
<gene>
    <name evidence="2" type="ORF">GGQ87_000457</name>
</gene>
<protein>
    <recommendedName>
        <fullName evidence="4">TonB C-terminal domain-containing protein</fullName>
    </recommendedName>
</protein>
<comment type="caution">
    <text evidence="2">The sequence shown here is derived from an EMBL/GenBank/DDBJ whole genome shotgun (WGS) entry which is preliminary data.</text>
</comment>
<organism evidence="2 3">
    <name type="scientific">Brevundimonas alba</name>
    <dbReference type="NCBI Taxonomy" id="74314"/>
    <lineage>
        <taxon>Bacteria</taxon>
        <taxon>Pseudomonadati</taxon>
        <taxon>Pseudomonadota</taxon>
        <taxon>Alphaproteobacteria</taxon>
        <taxon>Caulobacterales</taxon>
        <taxon>Caulobacteraceae</taxon>
        <taxon>Brevundimonas</taxon>
    </lineage>
</organism>
<evidence type="ECO:0000313" key="2">
    <source>
        <dbReference type="EMBL" id="NJC40199.1"/>
    </source>
</evidence>
<name>A0A7X5YIC4_9CAUL</name>
<proteinExistence type="predicted"/>
<dbReference type="RefSeq" id="WP_168045101.1">
    <property type="nucleotide sequence ID" value="NZ_JAATJM010000001.1"/>
</dbReference>
<feature type="signal peptide" evidence="1">
    <location>
        <begin position="1"/>
        <end position="20"/>
    </location>
</feature>